<evidence type="ECO:0000256" key="1">
    <source>
        <dbReference type="ARBA" id="ARBA00006484"/>
    </source>
</evidence>
<dbReference type="Proteomes" id="UP001480595">
    <property type="component" value="Unassembled WGS sequence"/>
</dbReference>
<keyword evidence="6" id="KW-1185">Reference proteome</keyword>
<dbReference type="InterPro" id="IPR020904">
    <property type="entry name" value="Sc_DH/Rdtase_CS"/>
</dbReference>
<evidence type="ECO:0000256" key="3">
    <source>
        <dbReference type="ARBA" id="ARBA00023002"/>
    </source>
</evidence>
<evidence type="ECO:0000313" key="6">
    <source>
        <dbReference type="Proteomes" id="UP001480595"/>
    </source>
</evidence>
<keyword evidence="3" id="KW-0560">Oxidoreductase</keyword>
<dbReference type="SUPFAM" id="SSF51735">
    <property type="entry name" value="NAD(P)-binding Rossmann-fold domains"/>
    <property type="match status" value="1"/>
</dbReference>
<protein>
    <submittedName>
        <fullName evidence="5">Short-chain dehydrogenase/reductase</fullName>
    </submittedName>
</protein>
<dbReference type="GeneID" id="92098451"/>
<proteinExistence type="inferred from homology"/>
<dbReference type="RefSeq" id="XP_066708517.1">
    <property type="nucleotide sequence ID" value="XM_066865388.1"/>
</dbReference>
<sequence length="291" mass="31220">MSLKTVLITGCGPRGIGTALASEFHLRGHRVIASGLSEALLEPLRELGLETVVMDVTSEFSIRDAVVSKVTGGKLDILINNAGLLHIMPFADTDPADARRVFDVNVLGTISVTHAFLSVLIASASSSDGGDDSIVANLGSINTILHPPFVSVYSAAKAAVETLSSSMRTELAPLGVRVVVLKTGCVRTDLFANAAPTPLPAGSWYASLREFLEQRQLAWAPFAYTEPNFYARGVVVGLLRPSVRAVVWRGAGTLGVWLLNWLPETTMVSVVFPSFIPSQRNHLDRARHVYS</sequence>
<keyword evidence="2" id="KW-0521">NADP</keyword>
<dbReference type="PANTHER" id="PTHR44169:SF3">
    <property type="entry name" value="SHORT-CHAIN DEHYDROGENASE SRDE"/>
    <property type="match status" value="1"/>
</dbReference>
<evidence type="ECO:0000313" key="5">
    <source>
        <dbReference type="EMBL" id="KAK8040972.1"/>
    </source>
</evidence>
<dbReference type="Gene3D" id="3.40.50.720">
    <property type="entry name" value="NAD(P)-binding Rossmann-like Domain"/>
    <property type="match status" value="1"/>
</dbReference>
<dbReference type="EMBL" id="JAQQWL010000015">
    <property type="protein sequence ID" value="KAK8040972.1"/>
    <property type="molecule type" value="Genomic_DNA"/>
</dbReference>
<accession>A0ABR1T3F7</accession>
<dbReference type="Pfam" id="PF00106">
    <property type="entry name" value="adh_short"/>
    <property type="match status" value="1"/>
</dbReference>
<comment type="similarity">
    <text evidence="1 4">Belongs to the short-chain dehydrogenases/reductases (SDR) family.</text>
</comment>
<dbReference type="InterPro" id="IPR036291">
    <property type="entry name" value="NAD(P)-bd_dom_sf"/>
</dbReference>
<organism evidence="5 6">
    <name type="scientific">Apiospora phragmitis</name>
    <dbReference type="NCBI Taxonomy" id="2905665"/>
    <lineage>
        <taxon>Eukaryota</taxon>
        <taxon>Fungi</taxon>
        <taxon>Dikarya</taxon>
        <taxon>Ascomycota</taxon>
        <taxon>Pezizomycotina</taxon>
        <taxon>Sordariomycetes</taxon>
        <taxon>Xylariomycetidae</taxon>
        <taxon>Amphisphaeriales</taxon>
        <taxon>Apiosporaceae</taxon>
        <taxon>Apiospora</taxon>
    </lineage>
</organism>
<dbReference type="InterPro" id="IPR002347">
    <property type="entry name" value="SDR_fam"/>
</dbReference>
<dbReference type="PRINTS" id="PR00081">
    <property type="entry name" value="GDHRDH"/>
</dbReference>
<name>A0ABR1T3F7_9PEZI</name>
<evidence type="ECO:0000256" key="2">
    <source>
        <dbReference type="ARBA" id="ARBA00022857"/>
    </source>
</evidence>
<evidence type="ECO:0000256" key="4">
    <source>
        <dbReference type="RuleBase" id="RU000363"/>
    </source>
</evidence>
<reference evidence="5 6" key="1">
    <citation type="submission" date="2023-01" db="EMBL/GenBank/DDBJ databases">
        <title>Analysis of 21 Apiospora genomes using comparative genomics revels a genus with tremendous synthesis potential of carbohydrate active enzymes and secondary metabolites.</title>
        <authorList>
            <person name="Sorensen T."/>
        </authorList>
    </citation>
    <scope>NUCLEOTIDE SEQUENCE [LARGE SCALE GENOMIC DNA]</scope>
    <source>
        <strain evidence="5 6">CBS 135458</strain>
    </source>
</reference>
<dbReference type="PRINTS" id="PR00080">
    <property type="entry name" value="SDRFAMILY"/>
</dbReference>
<dbReference type="PANTHER" id="PTHR44169">
    <property type="entry name" value="NADPH-DEPENDENT 1-ACYLDIHYDROXYACETONE PHOSPHATE REDUCTASE"/>
    <property type="match status" value="1"/>
</dbReference>
<comment type="caution">
    <text evidence="5">The sequence shown here is derived from an EMBL/GenBank/DDBJ whole genome shotgun (WGS) entry which is preliminary data.</text>
</comment>
<dbReference type="PROSITE" id="PS00061">
    <property type="entry name" value="ADH_SHORT"/>
    <property type="match status" value="1"/>
</dbReference>
<gene>
    <name evidence="5" type="ORF">PG994_013979</name>
</gene>